<dbReference type="PANTHER" id="PTHR33969">
    <property type="entry name" value="SEGREGATION AND CONDENSATION PROTEIN A"/>
    <property type="match status" value="1"/>
</dbReference>
<dbReference type="GO" id="GO:0006260">
    <property type="term" value="P:DNA replication"/>
    <property type="evidence" value="ECO:0007669"/>
    <property type="project" value="UniProtKB-UniRule"/>
</dbReference>
<dbReference type="PANTHER" id="PTHR33969:SF2">
    <property type="entry name" value="SEGREGATION AND CONDENSATION PROTEIN A"/>
    <property type="match status" value="1"/>
</dbReference>
<dbReference type="GO" id="GO:0007059">
    <property type="term" value="P:chromosome segregation"/>
    <property type="evidence" value="ECO:0007669"/>
    <property type="project" value="UniProtKB-UniRule"/>
</dbReference>
<dbReference type="GO" id="GO:0005737">
    <property type="term" value="C:cytoplasm"/>
    <property type="evidence" value="ECO:0007669"/>
    <property type="project" value="UniProtKB-SubCell"/>
</dbReference>
<protein>
    <recommendedName>
        <fullName evidence="4 5">Segregation and condensation protein A</fullName>
    </recommendedName>
</protein>
<dbReference type="KEGG" id="ppsr:I6J18_21390"/>
<reference evidence="6 7" key="1">
    <citation type="submission" date="2021-01" db="EMBL/GenBank/DDBJ databases">
        <title>FDA dAtabase for Regulatory Grade micrObial Sequences (FDA-ARGOS): Supporting development and validation of Infectious Disease Dx tests.</title>
        <authorList>
            <person name="Nelson B."/>
            <person name="Plummer A."/>
            <person name="Tallon L."/>
            <person name="Sadzewicz L."/>
            <person name="Zhao X."/>
            <person name="Boylan J."/>
            <person name="Ott S."/>
            <person name="Bowen H."/>
            <person name="Vavikolanu K."/>
            <person name="Mehta A."/>
            <person name="Aluvathingal J."/>
            <person name="Nadendla S."/>
            <person name="Myers T."/>
            <person name="Yan Y."/>
            <person name="Sichtig H."/>
        </authorList>
    </citation>
    <scope>NUCLEOTIDE SEQUENCE [LARGE SCALE GENOMIC DNA]</scope>
    <source>
        <strain evidence="6 7">FDAARGOS_1161</strain>
    </source>
</reference>
<dbReference type="Pfam" id="PF02616">
    <property type="entry name" value="SMC_ScpA"/>
    <property type="match status" value="1"/>
</dbReference>
<dbReference type="InterPro" id="IPR023093">
    <property type="entry name" value="ScpA-like_C"/>
</dbReference>
<dbReference type="AlphaFoldDB" id="A0A974S078"/>
<dbReference type="HAMAP" id="MF_01805">
    <property type="entry name" value="ScpA"/>
    <property type="match status" value="1"/>
</dbReference>
<dbReference type="RefSeq" id="WP_040374487.1">
    <property type="nucleotide sequence ID" value="NZ_CP068053.1"/>
</dbReference>
<keyword evidence="2 5" id="KW-0159">Chromosome partition</keyword>
<name>A0A974S078_PERPY</name>
<dbReference type="Proteomes" id="UP000595254">
    <property type="component" value="Chromosome"/>
</dbReference>
<evidence type="ECO:0000256" key="4">
    <source>
        <dbReference type="ARBA" id="ARBA00044777"/>
    </source>
</evidence>
<dbReference type="EMBL" id="CP068053">
    <property type="protein sequence ID" value="QQT00103.1"/>
    <property type="molecule type" value="Genomic_DNA"/>
</dbReference>
<comment type="subunit">
    <text evidence="5">Component of a cohesin-like complex composed of ScpA, ScpB and the Smc homodimer, in which ScpA and ScpB bind to the head domain of Smc. The presence of the three proteins is required for the association of the complex with DNA.</text>
</comment>
<accession>A0A974S078</accession>
<dbReference type="Gene3D" id="6.10.250.2410">
    <property type="match status" value="1"/>
</dbReference>
<comment type="similarity">
    <text evidence="5">Belongs to the ScpA family.</text>
</comment>
<evidence type="ECO:0000313" key="7">
    <source>
        <dbReference type="Proteomes" id="UP000595254"/>
    </source>
</evidence>
<keyword evidence="1 5" id="KW-0132">Cell division</keyword>
<sequence>MGYNIKIDAFEGPMDLLLHLINRLEIDIYDIPMAEITEQYLGYIHTMKSLELDIASEYLVMAATLLAIKSKQLLPKHEDETAYDEDGMELDEDPREELVEKLLEYKKYKQAAVEFKTLEEERSLFFSKPPSDFSEFSKEAETVKPELNISLYDMLGALQKLLRRQKLQKPLHTKVTRQEISIDKRMGEILTNLRSLNGRTSFFSLFPEPEKEHIVITFLAVLELMKLNQIQVEQDNNFSEIFVAAKEGVGAVG</sequence>
<comment type="subcellular location">
    <subcellularLocation>
        <location evidence="5">Cytoplasm</location>
    </subcellularLocation>
    <text evidence="5">Associated with two foci at the outer edges of the nucleoid region in young cells, and at four foci within both cell halves in older cells.</text>
</comment>
<keyword evidence="7" id="KW-1185">Reference proteome</keyword>
<dbReference type="InterPro" id="IPR003768">
    <property type="entry name" value="ScpA"/>
</dbReference>
<dbReference type="GO" id="GO:0051301">
    <property type="term" value="P:cell division"/>
    <property type="evidence" value="ECO:0007669"/>
    <property type="project" value="UniProtKB-KW"/>
</dbReference>
<evidence type="ECO:0000313" key="6">
    <source>
        <dbReference type="EMBL" id="QQT00103.1"/>
    </source>
</evidence>
<dbReference type="Gene3D" id="1.10.10.580">
    <property type="entry name" value="Structural maintenance of chromosome 1. Chain E"/>
    <property type="match status" value="1"/>
</dbReference>
<keyword evidence="5" id="KW-0963">Cytoplasm</keyword>
<evidence type="ECO:0000256" key="5">
    <source>
        <dbReference type="HAMAP-Rule" id="MF_01805"/>
    </source>
</evidence>
<evidence type="ECO:0000256" key="2">
    <source>
        <dbReference type="ARBA" id="ARBA00022829"/>
    </source>
</evidence>
<keyword evidence="3 5" id="KW-0131">Cell cycle</keyword>
<gene>
    <name evidence="5" type="primary">scpA</name>
    <name evidence="6" type="ORF">I6J18_21390</name>
</gene>
<proteinExistence type="inferred from homology"/>
<evidence type="ECO:0000256" key="1">
    <source>
        <dbReference type="ARBA" id="ARBA00022618"/>
    </source>
</evidence>
<comment type="function">
    <text evidence="5">Participates in chromosomal partition during cell division. May act via the formation of a condensin-like complex containing Smc and ScpB that pull DNA away from mid-cell into both cell halves.</text>
</comment>
<evidence type="ECO:0000256" key="3">
    <source>
        <dbReference type="ARBA" id="ARBA00023306"/>
    </source>
</evidence>
<dbReference type="NCBIfam" id="NF000995">
    <property type="entry name" value="PRK00104.1-4"/>
    <property type="match status" value="1"/>
</dbReference>
<organism evidence="6 7">
    <name type="scientific">Peribacillus psychrosaccharolyticus</name>
    <name type="common">Bacillus psychrosaccharolyticus</name>
    <dbReference type="NCBI Taxonomy" id="1407"/>
    <lineage>
        <taxon>Bacteria</taxon>
        <taxon>Bacillati</taxon>
        <taxon>Bacillota</taxon>
        <taxon>Bacilli</taxon>
        <taxon>Bacillales</taxon>
        <taxon>Bacillaceae</taxon>
        <taxon>Peribacillus</taxon>
    </lineage>
</organism>